<dbReference type="KEGG" id="azq:G3580_15565"/>
<keyword evidence="8" id="KW-1185">Reference proteome</keyword>
<gene>
    <name evidence="7" type="ORF">G3580_15565</name>
</gene>
<evidence type="ECO:0000313" key="7">
    <source>
        <dbReference type="EMBL" id="QID18913.1"/>
    </source>
</evidence>
<feature type="domain" description="Acylphosphatase-like" evidence="6">
    <location>
        <begin position="7"/>
        <end position="95"/>
    </location>
</feature>
<dbReference type="PROSITE" id="PS00151">
    <property type="entry name" value="ACYLPHOSPHATASE_2"/>
    <property type="match status" value="1"/>
</dbReference>
<comment type="catalytic activity">
    <reaction evidence="3 4">
        <text>an acyl phosphate + H2O = a carboxylate + phosphate + H(+)</text>
        <dbReference type="Rhea" id="RHEA:14965"/>
        <dbReference type="ChEBI" id="CHEBI:15377"/>
        <dbReference type="ChEBI" id="CHEBI:15378"/>
        <dbReference type="ChEBI" id="CHEBI:29067"/>
        <dbReference type="ChEBI" id="CHEBI:43474"/>
        <dbReference type="ChEBI" id="CHEBI:59918"/>
        <dbReference type="EC" id="3.6.1.7"/>
    </reaction>
</comment>
<dbReference type="AlphaFoldDB" id="A0A6C1B647"/>
<evidence type="ECO:0000259" key="6">
    <source>
        <dbReference type="PROSITE" id="PS51160"/>
    </source>
</evidence>
<name>A0A6C1B647_9RHOO</name>
<evidence type="ECO:0000313" key="8">
    <source>
        <dbReference type="Proteomes" id="UP000501991"/>
    </source>
</evidence>
<proteinExistence type="inferred from homology"/>
<dbReference type="PANTHER" id="PTHR47268:SF4">
    <property type="entry name" value="ACYLPHOSPHATASE"/>
    <property type="match status" value="1"/>
</dbReference>
<dbReference type="Proteomes" id="UP000501991">
    <property type="component" value="Chromosome"/>
</dbReference>
<dbReference type="InterPro" id="IPR020456">
    <property type="entry name" value="Acylphosphatase"/>
</dbReference>
<dbReference type="InterPro" id="IPR001792">
    <property type="entry name" value="Acylphosphatase-like_dom"/>
</dbReference>
<evidence type="ECO:0000256" key="5">
    <source>
        <dbReference type="RuleBase" id="RU004168"/>
    </source>
</evidence>
<dbReference type="EMBL" id="CP048836">
    <property type="protein sequence ID" value="QID18913.1"/>
    <property type="molecule type" value="Genomic_DNA"/>
</dbReference>
<feature type="active site" evidence="4">
    <location>
        <position position="22"/>
    </location>
</feature>
<evidence type="ECO:0000256" key="3">
    <source>
        <dbReference type="ARBA" id="ARBA00047645"/>
    </source>
</evidence>
<dbReference type="InterPro" id="IPR036046">
    <property type="entry name" value="Acylphosphatase-like_dom_sf"/>
</dbReference>
<dbReference type="InterPro" id="IPR017968">
    <property type="entry name" value="Acylphosphatase_CS"/>
</dbReference>
<dbReference type="Pfam" id="PF00708">
    <property type="entry name" value="Acylphosphatase"/>
    <property type="match status" value="1"/>
</dbReference>
<evidence type="ECO:0000256" key="2">
    <source>
        <dbReference type="ARBA" id="ARBA00012150"/>
    </source>
</evidence>
<protein>
    <recommendedName>
        <fullName evidence="2 4">acylphosphatase</fullName>
        <ecNumber evidence="2 4">3.6.1.7</ecNumber>
    </recommendedName>
</protein>
<sequence length="97" mass="10094">MSANPIARRLVITGTVQGVWYRASTVEAAQRLGVAGWARNCADGSVEVLAVGAHDAVHALIEWAHDGPPKAVVSQVATTVVEVPEPPPTDFSIAPDA</sequence>
<dbReference type="RefSeq" id="WP_173767029.1">
    <property type="nucleotide sequence ID" value="NZ_CP048836.1"/>
</dbReference>
<evidence type="ECO:0000256" key="1">
    <source>
        <dbReference type="ARBA" id="ARBA00005614"/>
    </source>
</evidence>
<accession>A0A6C1B647</accession>
<organism evidence="7 8">
    <name type="scientific">Nitrogeniibacter mangrovi</name>
    <dbReference type="NCBI Taxonomy" id="2016596"/>
    <lineage>
        <taxon>Bacteria</taxon>
        <taxon>Pseudomonadati</taxon>
        <taxon>Pseudomonadota</taxon>
        <taxon>Betaproteobacteria</taxon>
        <taxon>Rhodocyclales</taxon>
        <taxon>Zoogloeaceae</taxon>
        <taxon>Nitrogeniibacter</taxon>
    </lineage>
</organism>
<dbReference type="GO" id="GO:0003998">
    <property type="term" value="F:acylphosphatase activity"/>
    <property type="evidence" value="ECO:0007669"/>
    <property type="project" value="UniProtKB-EC"/>
</dbReference>
<feature type="active site" evidence="4">
    <location>
        <position position="40"/>
    </location>
</feature>
<dbReference type="EC" id="3.6.1.7" evidence="2 4"/>
<dbReference type="PANTHER" id="PTHR47268">
    <property type="entry name" value="ACYLPHOSPHATASE"/>
    <property type="match status" value="1"/>
</dbReference>
<keyword evidence="4" id="KW-0378">Hydrolase</keyword>
<reference evidence="7 8" key="1">
    <citation type="submission" date="2020-02" db="EMBL/GenBank/DDBJ databases">
        <title>Nitrogenibacter mangrovi gen. nov., sp. nov. isolated from mangrove sediment, a denitrifying betaproteobacterium.</title>
        <authorList>
            <person name="Liao H."/>
            <person name="Tian Y."/>
        </authorList>
    </citation>
    <scope>NUCLEOTIDE SEQUENCE [LARGE SCALE GENOMIC DNA]</scope>
    <source>
        <strain evidence="7 8">M9-3-2</strain>
    </source>
</reference>
<dbReference type="PROSITE" id="PS51160">
    <property type="entry name" value="ACYLPHOSPHATASE_3"/>
    <property type="match status" value="1"/>
</dbReference>
<dbReference type="Gene3D" id="3.30.70.100">
    <property type="match status" value="1"/>
</dbReference>
<dbReference type="SUPFAM" id="SSF54975">
    <property type="entry name" value="Acylphosphatase/BLUF domain-like"/>
    <property type="match status" value="1"/>
</dbReference>
<evidence type="ECO:0000256" key="4">
    <source>
        <dbReference type="PROSITE-ProRule" id="PRU00520"/>
    </source>
</evidence>
<comment type="similarity">
    <text evidence="1 5">Belongs to the acylphosphatase family.</text>
</comment>